<dbReference type="Pfam" id="PF02386">
    <property type="entry name" value="TrkH"/>
    <property type="match status" value="2"/>
</dbReference>
<dbReference type="AlphaFoldDB" id="A0A1E3A543"/>
<evidence type="ECO:0000313" key="9">
    <source>
        <dbReference type="EMBL" id="ODM03892.1"/>
    </source>
</evidence>
<protein>
    <submittedName>
        <fullName evidence="9">Ktr system potassium uptake protein B</fullName>
    </submittedName>
</protein>
<evidence type="ECO:0000256" key="3">
    <source>
        <dbReference type="ARBA" id="ARBA00022475"/>
    </source>
</evidence>
<evidence type="ECO:0000256" key="6">
    <source>
        <dbReference type="ARBA" id="ARBA00023065"/>
    </source>
</evidence>
<keyword evidence="7 8" id="KW-0472">Membrane</keyword>
<feature type="transmembrane region" description="Helical" evidence="8">
    <location>
        <begin position="382"/>
        <end position="403"/>
    </location>
</feature>
<gene>
    <name evidence="9" type="primary">ktrB_3</name>
    <name evidence="9" type="ORF">BEI61_04695</name>
</gene>
<dbReference type="GO" id="GO:0005886">
    <property type="term" value="C:plasma membrane"/>
    <property type="evidence" value="ECO:0007669"/>
    <property type="project" value="UniProtKB-SubCell"/>
</dbReference>
<comment type="subcellular location">
    <subcellularLocation>
        <location evidence="1">Cell membrane</location>
        <topology evidence="1">Multi-pass membrane protein</topology>
    </subcellularLocation>
</comment>
<keyword evidence="3" id="KW-1003">Cell membrane</keyword>
<evidence type="ECO:0000313" key="10">
    <source>
        <dbReference type="Proteomes" id="UP000094067"/>
    </source>
</evidence>
<feature type="transmembrane region" description="Helical" evidence="8">
    <location>
        <begin position="439"/>
        <end position="461"/>
    </location>
</feature>
<reference evidence="9 10" key="1">
    <citation type="submission" date="2016-07" db="EMBL/GenBank/DDBJ databases">
        <title>Characterization of isolates of Eisenbergiella tayi derived from blood cultures, using whole genome sequencing.</title>
        <authorList>
            <person name="Burdz T."/>
            <person name="Wiebe D."/>
            <person name="Huynh C."/>
            <person name="Bernard K."/>
        </authorList>
    </citation>
    <scope>NUCLEOTIDE SEQUENCE [LARGE SCALE GENOMIC DNA]</scope>
    <source>
        <strain evidence="9 10">NML 110608</strain>
    </source>
</reference>
<feature type="transmembrane region" description="Helical" evidence="8">
    <location>
        <begin position="89"/>
        <end position="108"/>
    </location>
</feature>
<dbReference type="PATRIC" id="fig|1432052.4.peg.5210"/>
<sequence>MEEESDTGRIVKQKGDSDEKINIQEGHNLRGRQKSRLCFFIPFFRKGMNYIKGQPPGRIIAMGFGFVILTGSFLLMLPCSVREGAQVSFIDALFTSASAVCVTGLIAIDTAEHFTVFGRTVVALLIQIGGLGVTSVSVGFILIAGKRVGLKGRRLVREAMNVNTSKGMVRLVKNILLMTLCFECVGAVLSFLVFVRDYPPLEALGISLFHSVAAFNNSGFDILGGLTNLIPYQNNVLLNLTTGGLIIFGGLGFLVILDILGNRSFRKLTLHSKIVITMSLILLAAGTLSLKATENITWLGAFFQSVSARTAGFSTYPIGSFTDDGLFVLILLMFVGASPGSTGGGIKTTTLFVMIQAARGAAANQYAGAFKRKIPDDVIRKAFIITFLSGMVVCVGTFVMCLLEPEFSFLQLLFEVTSAFGTVGLSTGITPDLGIPGKALIIMIMFIGRLGPLTIASLWAFKTTANARFTEENVTIG</sequence>
<proteinExistence type="predicted"/>
<evidence type="ECO:0000256" key="8">
    <source>
        <dbReference type="SAM" id="Phobius"/>
    </source>
</evidence>
<evidence type="ECO:0000256" key="4">
    <source>
        <dbReference type="ARBA" id="ARBA00022692"/>
    </source>
</evidence>
<feature type="transmembrane region" description="Helical" evidence="8">
    <location>
        <begin position="236"/>
        <end position="260"/>
    </location>
</feature>
<dbReference type="Proteomes" id="UP000094067">
    <property type="component" value="Unassembled WGS sequence"/>
</dbReference>
<evidence type="ECO:0000256" key="1">
    <source>
        <dbReference type="ARBA" id="ARBA00004651"/>
    </source>
</evidence>
<accession>A0A1E3A543</accession>
<evidence type="ECO:0000256" key="7">
    <source>
        <dbReference type="ARBA" id="ARBA00023136"/>
    </source>
</evidence>
<dbReference type="InterPro" id="IPR003445">
    <property type="entry name" value="Cat_transpt"/>
</dbReference>
<dbReference type="GO" id="GO:0008324">
    <property type="term" value="F:monoatomic cation transmembrane transporter activity"/>
    <property type="evidence" value="ECO:0007669"/>
    <property type="project" value="InterPro"/>
</dbReference>
<feature type="transmembrane region" description="Helical" evidence="8">
    <location>
        <begin position="409"/>
        <end position="427"/>
    </location>
</feature>
<feature type="transmembrane region" description="Helical" evidence="8">
    <location>
        <begin position="175"/>
        <end position="195"/>
    </location>
</feature>
<dbReference type="PANTHER" id="PTHR32024">
    <property type="entry name" value="TRK SYSTEM POTASSIUM UPTAKE PROTEIN TRKG-RELATED"/>
    <property type="match status" value="1"/>
</dbReference>
<feature type="transmembrane region" description="Helical" evidence="8">
    <location>
        <begin position="59"/>
        <end position="77"/>
    </location>
</feature>
<keyword evidence="2" id="KW-0813">Transport</keyword>
<comment type="caution">
    <text evidence="9">The sequence shown here is derived from an EMBL/GenBank/DDBJ whole genome shotgun (WGS) entry which is preliminary data.</text>
</comment>
<dbReference type="PANTHER" id="PTHR32024:SF1">
    <property type="entry name" value="KTR SYSTEM POTASSIUM UPTAKE PROTEIN B"/>
    <property type="match status" value="1"/>
</dbReference>
<evidence type="ECO:0000256" key="5">
    <source>
        <dbReference type="ARBA" id="ARBA00022989"/>
    </source>
</evidence>
<keyword evidence="6" id="KW-0406">Ion transport</keyword>
<keyword evidence="4 8" id="KW-0812">Transmembrane</keyword>
<feature type="transmembrane region" description="Helical" evidence="8">
    <location>
        <begin position="272"/>
        <end position="290"/>
    </location>
</feature>
<dbReference type="GO" id="GO:0030001">
    <property type="term" value="P:metal ion transport"/>
    <property type="evidence" value="ECO:0007669"/>
    <property type="project" value="UniProtKB-ARBA"/>
</dbReference>
<feature type="transmembrane region" description="Helical" evidence="8">
    <location>
        <begin position="120"/>
        <end position="144"/>
    </location>
</feature>
<keyword evidence="5 8" id="KW-1133">Transmembrane helix</keyword>
<organism evidence="9 10">
    <name type="scientific">Eisenbergiella tayi</name>
    <dbReference type="NCBI Taxonomy" id="1432052"/>
    <lineage>
        <taxon>Bacteria</taxon>
        <taxon>Bacillati</taxon>
        <taxon>Bacillota</taxon>
        <taxon>Clostridia</taxon>
        <taxon>Lachnospirales</taxon>
        <taxon>Lachnospiraceae</taxon>
        <taxon>Eisenbergiella</taxon>
    </lineage>
</organism>
<evidence type="ECO:0000256" key="2">
    <source>
        <dbReference type="ARBA" id="ARBA00022448"/>
    </source>
</evidence>
<dbReference type="EMBL" id="MCGH01000003">
    <property type="protein sequence ID" value="ODM03892.1"/>
    <property type="molecule type" value="Genomic_DNA"/>
</dbReference>
<name>A0A1E3A543_9FIRM</name>